<proteinExistence type="predicted"/>
<protein>
    <submittedName>
        <fullName evidence="2">Uncharacterized protein</fullName>
    </submittedName>
</protein>
<dbReference type="AlphaFoldDB" id="A0A0A9AW36"/>
<evidence type="ECO:0000313" key="2">
    <source>
        <dbReference type="EMBL" id="JAD55964.1"/>
    </source>
</evidence>
<reference evidence="2" key="2">
    <citation type="journal article" date="2015" name="Data Brief">
        <title>Shoot transcriptome of the giant reed, Arundo donax.</title>
        <authorList>
            <person name="Barrero R.A."/>
            <person name="Guerrero F.D."/>
            <person name="Moolhuijzen P."/>
            <person name="Goolsby J.A."/>
            <person name="Tidwell J."/>
            <person name="Bellgard S.E."/>
            <person name="Bellgard M.I."/>
        </authorList>
    </citation>
    <scope>NUCLEOTIDE SEQUENCE</scope>
    <source>
        <tissue evidence="2">Shoot tissue taken approximately 20 cm above the soil surface</tissue>
    </source>
</reference>
<feature type="region of interest" description="Disordered" evidence="1">
    <location>
        <begin position="1"/>
        <end position="21"/>
    </location>
</feature>
<organism evidence="2">
    <name type="scientific">Arundo donax</name>
    <name type="common">Giant reed</name>
    <name type="synonym">Donax arundinaceus</name>
    <dbReference type="NCBI Taxonomy" id="35708"/>
    <lineage>
        <taxon>Eukaryota</taxon>
        <taxon>Viridiplantae</taxon>
        <taxon>Streptophyta</taxon>
        <taxon>Embryophyta</taxon>
        <taxon>Tracheophyta</taxon>
        <taxon>Spermatophyta</taxon>
        <taxon>Magnoliopsida</taxon>
        <taxon>Liliopsida</taxon>
        <taxon>Poales</taxon>
        <taxon>Poaceae</taxon>
        <taxon>PACMAD clade</taxon>
        <taxon>Arundinoideae</taxon>
        <taxon>Arundineae</taxon>
        <taxon>Arundo</taxon>
    </lineage>
</organism>
<accession>A0A0A9AW36</accession>
<name>A0A0A9AW36_ARUDO</name>
<evidence type="ECO:0000256" key="1">
    <source>
        <dbReference type="SAM" id="MobiDB-lite"/>
    </source>
</evidence>
<sequence>MEVGRHQSVSGQPATFQGLGF</sequence>
<dbReference type="EMBL" id="GBRH01241931">
    <property type="protein sequence ID" value="JAD55964.1"/>
    <property type="molecule type" value="Transcribed_RNA"/>
</dbReference>
<reference evidence="2" key="1">
    <citation type="submission" date="2014-09" db="EMBL/GenBank/DDBJ databases">
        <authorList>
            <person name="Magalhaes I.L.F."/>
            <person name="Oliveira U."/>
            <person name="Santos F.R."/>
            <person name="Vidigal T.H.D.A."/>
            <person name="Brescovit A.D."/>
            <person name="Santos A.J."/>
        </authorList>
    </citation>
    <scope>NUCLEOTIDE SEQUENCE</scope>
    <source>
        <tissue evidence="2">Shoot tissue taken approximately 20 cm above the soil surface</tissue>
    </source>
</reference>